<evidence type="ECO:0000256" key="5">
    <source>
        <dbReference type="ARBA" id="ARBA00023125"/>
    </source>
</evidence>
<evidence type="ECO:0000256" key="9">
    <source>
        <dbReference type="SAM" id="MobiDB-lite"/>
    </source>
</evidence>
<dbReference type="GO" id="GO:0003700">
    <property type="term" value="F:DNA-binding transcription factor activity"/>
    <property type="evidence" value="ECO:0007669"/>
    <property type="project" value="InterPro"/>
</dbReference>
<evidence type="ECO:0000256" key="3">
    <source>
        <dbReference type="ARBA" id="ARBA00022833"/>
    </source>
</evidence>
<proteinExistence type="predicted"/>
<evidence type="ECO:0000256" key="1">
    <source>
        <dbReference type="ARBA" id="ARBA00022723"/>
    </source>
</evidence>
<feature type="compositionally biased region" description="Polar residues" evidence="9">
    <location>
        <begin position="277"/>
        <end position="289"/>
    </location>
</feature>
<dbReference type="PANTHER" id="PTHR31089">
    <property type="entry name" value="CYCLIC DOF FACTOR 2"/>
    <property type="match status" value="1"/>
</dbReference>
<evidence type="ECO:0000256" key="4">
    <source>
        <dbReference type="ARBA" id="ARBA00023015"/>
    </source>
</evidence>
<dbReference type="GeneID" id="105058552"/>
<dbReference type="FunCoup" id="A0A6I9SA70">
    <property type="interactions" value="13"/>
</dbReference>
<keyword evidence="11" id="KW-1185">Reference proteome</keyword>
<keyword evidence="7 8" id="KW-0539">Nucleus</keyword>
<feature type="region of interest" description="Disordered" evidence="9">
    <location>
        <begin position="460"/>
        <end position="483"/>
    </location>
</feature>
<feature type="compositionally biased region" description="Polar residues" evidence="9">
    <location>
        <begin position="388"/>
        <end position="400"/>
    </location>
</feature>
<evidence type="ECO:0000313" key="12">
    <source>
        <dbReference type="RefSeq" id="XP_010939813.1"/>
    </source>
</evidence>
<dbReference type="Pfam" id="PF02701">
    <property type="entry name" value="Zn_ribbon_Dof"/>
    <property type="match status" value="1"/>
</dbReference>
<comment type="subcellular location">
    <subcellularLocation>
        <location evidence="8">Nucleus</location>
    </subcellularLocation>
</comment>
<reference evidence="12" key="1">
    <citation type="submission" date="2025-08" db="UniProtKB">
        <authorList>
            <consortium name="RefSeq"/>
        </authorList>
    </citation>
    <scope>IDENTIFICATION</scope>
</reference>
<feature type="region of interest" description="Disordered" evidence="9">
    <location>
        <begin position="364"/>
        <end position="403"/>
    </location>
</feature>
<feature type="compositionally biased region" description="Polar residues" evidence="9">
    <location>
        <begin position="85"/>
        <end position="101"/>
    </location>
</feature>
<dbReference type="KEGG" id="egu:105058552"/>
<keyword evidence="1" id="KW-0479">Metal-binding</keyword>
<feature type="compositionally biased region" description="Basic and acidic residues" evidence="9">
    <location>
        <begin position="1"/>
        <end position="27"/>
    </location>
</feature>
<keyword evidence="4" id="KW-0805">Transcription regulation</keyword>
<keyword evidence="3" id="KW-0862">Zinc</keyword>
<feature type="compositionally biased region" description="Low complexity" evidence="9">
    <location>
        <begin position="364"/>
        <end position="375"/>
    </location>
</feature>
<dbReference type="InterPro" id="IPR003851">
    <property type="entry name" value="Znf_Dof"/>
</dbReference>
<dbReference type="PROSITE" id="PS01361">
    <property type="entry name" value="ZF_DOF_1"/>
    <property type="match status" value="1"/>
</dbReference>
<dbReference type="GO" id="GO:0008270">
    <property type="term" value="F:zinc ion binding"/>
    <property type="evidence" value="ECO:0007669"/>
    <property type="project" value="UniProtKB-KW"/>
</dbReference>
<dbReference type="OrthoDB" id="1927254at2759"/>
<evidence type="ECO:0000256" key="2">
    <source>
        <dbReference type="ARBA" id="ARBA00022771"/>
    </source>
</evidence>
<dbReference type="InParanoid" id="A0A6I9SA70"/>
<evidence type="ECO:0000259" key="10">
    <source>
        <dbReference type="PROSITE" id="PS50884"/>
    </source>
</evidence>
<keyword evidence="2 8" id="KW-0863">Zinc-finger</keyword>
<dbReference type="GO" id="GO:0003677">
    <property type="term" value="F:DNA binding"/>
    <property type="evidence" value="ECO:0007669"/>
    <property type="project" value="UniProtKB-UniRule"/>
</dbReference>
<gene>
    <name evidence="12" type="primary">LOC105058552</name>
</gene>
<feature type="region of interest" description="Disordered" evidence="9">
    <location>
        <begin position="270"/>
        <end position="297"/>
    </location>
</feature>
<dbReference type="AlphaFoldDB" id="A0A6I9SA70"/>
<evidence type="ECO:0000256" key="7">
    <source>
        <dbReference type="ARBA" id="ARBA00023242"/>
    </source>
</evidence>
<keyword evidence="5 8" id="KW-0238">DNA-binding</keyword>
<dbReference type="Proteomes" id="UP000504607">
    <property type="component" value="Chromosome 15"/>
</dbReference>
<evidence type="ECO:0000256" key="6">
    <source>
        <dbReference type="ARBA" id="ARBA00023163"/>
    </source>
</evidence>
<feature type="compositionally biased region" description="Basic and acidic residues" evidence="9">
    <location>
        <begin position="49"/>
        <end position="83"/>
    </location>
</feature>
<dbReference type="PANTHER" id="PTHR31089:SF75">
    <property type="entry name" value="CYCLIC DOF FACTOR 2"/>
    <property type="match status" value="1"/>
</dbReference>
<dbReference type="GO" id="GO:0005634">
    <property type="term" value="C:nucleus"/>
    <property type="evidence" value="ECO:0007669"/>
    <property type="project" value="UniProtKB-SubCell"/>
</dbReference>
<evidence type="ECO:0000313" key="11">
    <source>
        <dbReference type="Proteomes" id="UP000504607"/>
    </source>
</evidence>
<dbReference type="PROSITE" id="PS50884">
    <property type="entry name" value="ZF_DOF_2"/>
    <property type="match status" value="1"/>
</dbReference>
<feature type="domain" description="Dof-type" evidence="10">
    <location>
        <begin position="133"/>
        <end position="187"/>
    </location>
</feature>
<sequence>MKAEESGRQREQQNRETGEMADSRDPAIKLFGKTIPLPAGGEAPAVSGDDEREKDEAKGSSDEEATHESTDMDHDSPNSEDKSGSPISSTANETPKNSADQETIPVKNLKPEEQKNEVNTSQERTKKKPDKILPCPRCNSLDTKFCYYNNYNVNQPRHFCRNCQRYWTAGGTMRNVPVGAGRRKNKNSMSQFRRITLSDAAFQTAGPEVPEPIHHTPQKPNGTVLSFGSDTPLCESMASVLNLAEKTGNNCNRNGFHRPEEQMIPFPAVENCDEHSTGSSVTASNSTDDGSGANMQEPVIQDCQGFPSRIPYINGSPWPYLWSPVPAFCPSSFPVSFHPAPAYWGCPVAGTWSIPWLLPLASSDNGSSGSGPNSPTLGKHSREGELLSHTNSEKGGSPKQSKQEGCLWIPKTLRIDDPEEAAKSSIWATLGFKHDTANGVSGGGLFKAFQKKVEVKNHTAETSPALHANPAALSRSLNFQESS</sequence>
<feature type="region of interest" description="Disordered" evidence="9">
    <location>
        <begin position="1"/>
        <end position="133"/>
    </location>
</feature>
<dbReference type="RefSeq" id="XP_010939813.1">
    <property type="nucleotide sequence ID" value="XM_010941511.1"/>
</dbReference>
<protein>
    <submittedName>
        <fullName evidence="12">Cyclic dof factor 3</fullName>
    </submittedName>
</protein>
<name>A0A6I9SA70_ELAGV</name>
<accession>A0A6I9SA70</accession>
<dbReference type="InterPro" id="IPR045174">
    <property type="entry name" value="Dof"/>
</dbReference>
<evidence type="ECO:0000256" key="8">
    <source>
        <dbReference type="PROSITE-ProRule" id="PRU00071"/>
    </source>
</evidence>
<organism evidence="11 12">
    <name type="scientific">Elaeis guineensis var. tenera</name>
    <name type="common">Oil palm</name>
    <dbReference type="NCBI Taxonomy" id="51953"/>
    <lineage>
        <taxon>Eukaryota</taxon>
        <taxon>Viridiplantae</taxon>
        <taxon>Streptophyta</taxon>
        <taxon>Embryophyta</taxon>
        <taxon>Tracheophyta</taxon>
        <taxon>Spermatophyta</taxon>
        <taxon>Magnoliopsida</taxon>
        <taxon>Liliopsida</taxon>
        <taxon>Arecaceae</taxon>
        <taxon>Arecoideae</taxon>
        <taxon>Cocoseae</taxon>
        <taxon>Elaeidinae</taxon>
        <taxon>Elaeis</taxon>
    </lineage>
</organism>
<keyword evidence="6" id="KW-0804">Transcription</keyword>